<sequence length="154" mass="16743">MASTGEVQPTAPQAGILQTLRQPRIVLILLAVWDIVGVVAQVLSDSFLFDMKGAEASGILAGRAFSASMVIPAIIYLWAARDPKRYRQVFWLALVEQVIVVLSCFYHRGAEDITWAGTIIPAVISGGLIFLVFFNLFQPREEAPPPGPPPMPPA</sequence>
<dbReference type="AlphaFoldDB" id="X0SRU3"/>
<evidence type="ECO:0000256" key="1">
    <source>
        <dbReference type="SAM" id="Phobius"/>
    </source>
</evidence>
<feature type="transmembrane region" description="Helical" evidence="1">
    <location>
        <begin position="115"/>
        <end position="137"/>
    </location>
</feature>
<keyword evidence="1" id="KW-1133">Transmembrane helix</keyword>
<feature type="transmembrane region" description="Helical" evidence="1">
    <location>
        <begin position="25"/>
        <end position="44"/>
    </location>
</feature>
<name>X0SRU3_9ZZZZ</name>
<keyword evidence="1" id="KW-0812">Transmembrane</keyword>
<feature type="transmembrane region" description="Helical" evidence="1">
    <location>
        <begin position="56"/>
        <end position="77"/>
    </location>
</feature>
<proteinExistence type="predicted"/>
<feature type="transmembrane region" description="Helical" evidence="1">
    <location>
        <begin position="89"/>
        <end position="109"/>
    </location>
</feature>
<protein>
    <submittedName>
        <fullName evidence="2">Uncharacterized protein</fullName>
    </submittedName>
</protein>
<reference evidence="2" key="1">
    <citation type="journal article" date="2014" name="Front. Microbiol.">
        <title>High frequency of phylogenetically diverse reductive dehalogenase-homologous genes in deep subseafloor sedimentary metagenomes.</title>
        <authorList>
            <person name="Kawai M."/>
            <person name="Futagami T."/>
            <person name="Toyoda A."/>
            <person name="Takaki Y."/>
            <person name="Nishi S."/>
            <person name="Hori S."/>
            <person name="Arai W."/>
            <person name="Tsubouchi T."/>
            <person name="Morono Y."/>
            <person name="Uchiyama I."/>
            <person name="Ito T."/>
            <person name="Fujiyama A."/>
            <person name="Inagaki F."/>
            <person name="Takami H."/>
        </authorList>
    </citation>
    <scope>NUCLEOTIDE SEQUENCE</scope>
    <source>
        <strain evidence="2">Expedition CK06-06</strain>
    </source>
</reference>
<gene>
    <name evidence="2" type="ORF">S01H1_01940</name>
</gene>
<dbReference type="EMBL" id="BARS01000891">
    <property type="protein sequence ID" value="GAF83848.1"/>
    <property type="molecule type" value="Genomic_DNA"/>
</dbReference>
<comment type="caution">
    <text evidence="2">The sequence shown here is derived from an EMBL/GenBank/DDBJ whole genome shotgun (WGS) entry which is preliminary data.</text>
</comment>
<keyword evidence="1" id="KW-0472">Membrane</keyword>
<organism evidence="2">
    <name type="scientific">marine sediment metagenome</name>
    <dbReference type="NCBI Taxonomy" id="412755"/>
    <lineage>
        <taxon>unclassified sequences</taxon>
        <taxon>metagenomes</taxon>
        <taxon>ecological metagenomes</taxon>
    </lineage>
</organism>
<evidence type="ECO:0000313" key="2">
    <source>
        <dbReference type="EMBL" id="GAF83848.1"/>
    </source>
</evidence>
<accession>X0SRU3</accession>